<evidence type="ECO:0000313" key="4">
    <source>
        <dbReference type="Proteomes" id="UP000602510"/>
    </source>
</evidence>
<evidence type="ECO:0000313" key="2">
    <source>
        <dbReference type="EMBL" id="KAF4028009.1"/>
    </source>
</evidence>
<accession>A0A833VTL4</accession>
<dbReference type="EMBL" id="JAACNO010001608">
    <property type="protein sequence ID" value="KAF4138971.1"/>
    <property type="molecule type" value="Genomic_DNA"/>
</dbReference>
<dbReference type="EMBL" id="WSZM01001193">
    <property type="protein sequence ID" value="KAF4028009.1"/>
    <property type="molecule type" value="Genomic_DNA"/>
</dbReference>
<name>A0A833VTL4_PHYIN</name>
<gene>
    <name evidence="2" type="ORF">GN244_ATG20338</name>
    <name evidence="3" type="ORF">GN958_ATG11928</name>
</gene>
<dbReference type="Proteomes" id="UP000704712">
    <property type="component" value="Unassembled WGS sequence"/>
</dbReference>
<evidence type="ECO:0000256" key="1">
    <source>
        <dbReference type="SAM" id="MobiDB-lite"/>
    </source>
</evidence>
<proteinExistence type="predicted"/>
<dbReference type="Proteomes" id="UP000602510">
    <property type="component" value="Unassembled WGS sequence"/>
</dbReference>
<reference evidence="2" key="1">
    <citation type="submission" date="2020-04" db="EMBL/GenBank/DDBJ databases">
        <title>Hybrid Assembly of Korean Phytophthora infestans isolates.</title>
        <authorList>
            <person name="Prokchorchik M."/>
            <person name="Lee Y."/>
            <person name="Seo J."/>
            <person name="Cho J.-H."/>
            <person name="Park Y.-E."/>
            <person name="Jang D.-C."/>
            <person name="Im J.-S."/>
            <person name="Choi J.-G."/>
            <person name="Park H.-J."/>
            <person name="Lee G.-B."/>
            <person name="Lee Y.-G."/>
            <person name="Hong S.-Y."/>
            <person name="Cho K."/>
            <person name="Sohn K.H."/>
        </authorList>
    </citation>
    <scope>NUCLEOTIDE SEQUENCE</scope>
    <source>
        <strain evidence="2">KR_1_A1</strain>
        <strain evidence="3">KR_2_A2</strain>
    </source>
</reference>
<comment type="caution">
    <text evidence="2">The sequence shown here is derived from an EMBL/GenBank/DDBJ whole genome shotgun (WGS) entry which is preliminary data.</text>
</comment>
<organism evidence="2 4">
    <name type="scientific">Phytophthora infestans</name>
    <name type="common">Potato late blight agent</name>
    <name type="synonym">Botrytis infestans</name>
    <dbReference type="NCBI Taxonomy" id="4787"/>
    <lineage>
        <taxon>Eukaryota</taxon>
        <taxon>Sar</taxon>
        <taxon>Stramenopiles</taxon>
        <taxon>Oomycota</taxon>
        <taxon>Peronosporomycetes</taxon>
        <taxon>Peronosporales</taxon>
        <taxon>Peronosporaceae</taxon>
        <taxon>Phytophthora</taxon>
    </lineage>
</organism>
<protein>
    <submittedName>
        <fullName evidence="2">Uncharacterized protein</fullName>
    </submittedName>
</protein>
<dbReference type="AlphaFoldDB" id="A0A833VTL4"/>
<keyword evidence="4" id="KW-1185">Reference proteome</keyword>
<evidence type="ECO:0000313" key="3">
    <source>
        <dbReference type="EMBL" id="KAF4138971.1"/>
    </source>
</evidence>
<sequence length="392" mass="43949">MVAMASSEKVARLDTSASGEDAQIHHHLRGHTWSATSGDGDRSGERTIDAKLPAMASISNRDSSQTMKNLATSIQQRLTSISEKTIDASFALLKVGAVKSKLFESASFQAWAQAATKSYQHNPQLGQEAMFVTLARHYGDDALAKLLVEAQQGSKTEDIAKQFEAMLFSKWATQKKTAEDVYDLLKLNQKGQWLFWNPLLPTWISFVTKAGKEDPYEFLVLELAKRFNKEELANQFLMAGAYPALSTTVKELKNAEFRINLKAIDDDFGRLGLNIDEGYAIMKNPALSAWYSNVKTHGQSPDELLFSKLRAQFGDETLAKMLAKARSDRALNKAGDKLIEEPMFHYWVSYVMKRETVDPHMSMLLVMKKHYSDETVEKMIANALQRSAFKAC</sequence>
<feature type="region of interest" description="Disordered" evidence="1">
    <location>
        <begin position="1"/>
        <end position="46"/>
    </location>
</feature>